<protein>
    <submittedName>
        <fullName evidence="1">Uncharacterized protein</fullName>
    </submittedName>
</protein>
<dbReference type="Proteomes" id="UP000186817">
    <property type="component" value="Unassembled WGS sequence"/>
</dbReference>
<organism evidence="1 2">
    <name type="scientific">Symbiodinium microadriaticum</name>
    <name type="common">Dinoflagellate</name>
    <name type="synonym">Zooxanthella microadriatica</name>
    <dbReference type="NCBI Taxonomy" id="2951"/>
    <lineage>
        <taxon>Eukaryota</taxon>
        <taxon>Sar</taxon>
        <taxon>Alveolata</taxon>
        <taxon>Dinophyceae</taxon>
        <taxon>Suessiales</taxon>
        <taxon>Symbiodiniaceae</taxon>
        <taxon>Symbiodinium</taxon>
    </lineage>
</organism>
<gene>
    <name evidence="1" type="ORF">AK812_SmicGene17177</name>
</gene>
<reference evidence="1 2" key="1">
    <citation type="submission" date="2016-02" db="EMBL/GenBank/DDBJ databases">
        <title>Genome analysis of coral dinoflagellate symbionts highlights evolutionary adaptations to a symbiotic lifestyle.</title>
        <authorList>
            <person name="Aranda M."/>
            <person name="Li Y."/>
            <person name="Liew Y.J."/>
            <person name="Baumgarten S."/>
            <person name="Simakov O."/>
            <person name="Wilson M."/>
            <person name="Piel J."/>
            <person name="Ashoor H."/>
            <person name="Bougouffa S."/>
            <person name="Bajic V.B."/>
            <person name="Ryu T."/>
            <person name="Ravasi T."/>
            <person name="Bayer T."/>
            <person name="Micklem G."/>
            <person name="Kim H."/>
            <person name="Bhak J."/>
            <person name="Lajeunesse T.C."/>
            <person name="Voolstra C.R."/>
        </authorList>
    </citation>
    <scope>NUCLEOTIDE SEQUENCE [LARGE SCALE GENOMIC DNA]</scope>
    <source>
        <strain evidence="1 2">CCMP2467</strain>
    </source>
</reference>
<dbReference type="EMBL" id="LSRX01000336">
    <property type="protein sequence ID" value="OLQ00185.1"/>
    <property type="molecule type" value="Genomic_DNA"/>
</dbReference>
<name>A0A1Q9DYB5_SYMMI</name>
<dbReference type="AlphaFoldDB" id="A0A1Q9DYB5"/>
<keyword evidence="2" id="KW-1185">Reference proteome</keyword>
<accession>A0A1Q9DYB5</accession>
<comment type="caution">
    <text evidence="1">The sequence shown here is derived from an EMBL/GenBank/DDBJ whole genome shotgun (WGS) entry which is preliminary data.</text>
</comment>
<evidence type="ECO:0000313" key="2">
    <source>
        <dbReference type="Proteomes" id="UP000186817"/>
    </source>
</evidence>
<proteinExistence type="predicted"/>
<evidence type="ECO:0000313" key="1">
    <source>
        <dbReference type="EMBL" id="OLQ00185.1"/>
    </source>
</evidence>
<sequence length="124" mass="13842">MRDFSNAASDKVAIVSSSRRDYAESGASYEQKKYADRLSDHGVPLYMARNYEDQPYPHNPSAAVGVVEKILTEQLLGVMPRHQAELPDMVVKMILDALDRQVDNTSPERDMLILAAASVKALYQ</sequence>